<gene>
    <name evidence="1" type="ORF">HELGO_WM26491</name>
</gene>
<dbReference type="EMBL" id="CACVAR010000404">
    <property type="protein sequence ID" value="CAA6826434.1"/>
    <property type="molecule type" value="Genomic_DNA"/>
</dbReference>
<organism evidence="1">
    <name type="scientific">uncultured Sulfurovum sp</name>
    <dbReference type="NCBI Taxonomy" id="269237"/>
    <lineage>
        <taxon>Bacteria</taxon>
        <taxon>Pseudomonadati</taxon>
        <taxon>Campylobacterota</taxon>
        <taxon>Epsilonproteobacteria</taxon>
        <taxon>Campylobacterales</taxon>
        <taxon>Sulfurovaceae</taxon>
        <taxon>Sulfurovum</taxon>
        <taxon>environmental samples</taxon>
    </lineage>
</organism>
<name>A0A6S6U436_9BACT</name>
<sequence length="60" mass="6502">MDVKGFCKFFLKNLVPCDSIHITSLSALLNRYSVSCPTIKACPVSLSTLITILSKVPSLS</sequence>
<reference evidence="1" key="1">
    <citation type="submission" date="2020-01" db="EMBL/GenBank/DDBJ databases">
        <authorList>
            <person name="Meier V. D."/>
            <person name="Meier V D."/>
        </authorList>
    </citation>
    <scope>NUCLEOTIDE SEQUENCE</scope>
    <source>
        <strain evidence="1">HLG_WM_MAG_03</strain>
    </source>
</reference>
<evidence type="ECO:0000313" key="1">
    <source>
        <dbReference type="EMBL" id="CAA6826434.1"/>
    </source>
</evidence>
<accession>A0A6S6U436</accession>
<dbReference type="AlphaFoldDB" id="A0A6S6U436"/>
<proteinExistence type="predicted"/>
<protein>
    <submittedName>
        <fullName evidence="1">Uncharacterized protein</fullName>
    </submittedName>
</protein>